<feature type="compositionally biased region" description="Basic and acidic residues" evidence="1">
    <location>
        <begin position="221"/>
        <end position="231"/>
    </location>
</feature>
<name>A0A3L6TK24_PANMI</name>
<organism evidence="3 4">
    <name type="scientific">Panicum miliaceum</name>
    <name type="common">Proso millet</name>
    <name type="synonym">Broomcorn millet</name>
    <dbReference type="NCBI Taxonomy" id="4540"/>
    <lineage>
        <taxon>Eukaryota</taxon>
        <taxon>Viridiplantae</taxon>
        <taxon>Streptophyta</taxon>
        <taxon>Embryophyta</taxon>
        <taxon>Tracheophyta</taxon>
        <taxon>Spermatophyta</taxon>
        <taxon>Magnoliopsida</taxon>
        <taxon>Liliopsida</taxon>
        <taxon>Poales</taxon>
        <taxon>Poaceae</taxon>
        <taxon>PACMAD clade</taxon>
        <taxon>Panicoideae</taxon>
        <taxon>Panicodae</taxon>
        <taxon>Paniceae</taxon>
        <taxon>Panicinae</taxon>
        <taxon>Panicum</taxon>
        <taxon>Panicum sect. Panicum</taxon>
    </lineage>
</organism>
<proteinExistence type="predicted"/>
<dbReference type="Proteomes" id="UP000275267">
    <property type="component" value="Unassembled WGS sequence"/>
</dbReference>
<comment type="caution">
    <text evidence="3">The sequence shown here is derived from an EMBL/GenBank/DDBJ whole genome shotgun (WGS) entry which is preliminary data.</text>
</comment>
<dbReference type="STRING" id="4540.A0A3L6TK24"/>
<dbReference type="PANTHER" id="PTHR31499">
    <property type="entry name" value="MYB FAMILY TRANSCRIPTION FACTOR PHL11"/>
    <property type="match status" value="1"/>
</dbReference>
<dbReference type="Pfam" id="PF14379">
    <property type="entry name" value="Myb_CC_LHEQLE"/>
    <property type="match status" value="1"/>
</dbReference>
<feature type="region of interest" description="Disordered" evidence="1">
    <location>
        <begin position="181"/>
        <end position="231"/>
    </location>
</feature>
<evidence type="ECO:0000313" key="3">
    <source>
        <dbReference type="EMBL" id="RLN40652.1"/>
    </source>
</evidence>
<dbReference type="PANTHER" id="PTHR31499:SF11">
    <property type="entry name" value="MYB FAMILY TRANSCRIPTION FACTOR PHL8"/>
    <property type="match status" value="1"/>
</dbReference>
<feature type="domain" description="MYB-CC type transcription factor LHEQLE-containing" evidence="2">
    <location>
        <begin position="127"/>
        <end position="151"/>
    </location>
</feature>
<dbReference type="OrthoDB" id="551907at2759"/>
<accession>A0A3L6TK24</accession>
<dbReference type="GO" id="GO:0003700">
    <property type="term" value="F:DNA-binding transcription factor activity"/>
    <property type="evidence" value="ECO:0007669"/>
    <property type="project" value="InterPro"/>
</dbReference>
<reference evidence="4" key="1">
    <citation type="journal article" date="2019" name="Nat. Commun.">
        <title>The genome of broomcorn millet.</title>
        <authorList>
            <person name="Zou C."/>
            <person name="Miki D."/>
            <person name="Li D."/>
            <person name="Tang Q."/>
            <person name="Xiao L."/>
            <person name="Rajput S."/>
            <person name="Deng P."/>
            <person name="Jia W."/>
            <person name="Huang R."/>
            <person name="Zhang M."/>
            <person name="Sun Y."/>
            <person name="Hu J."/>
            <person name="Fu X."/>
            <person name="Schnable P.S."/>
            <person name="Li F."/>
            <person name="Zhang H."/>
            <person name="Feng B."/>
            <person name="Zhu X."/>
            <person name="Liu R."/>
            <person name="Schnable J.C."/>
            <person name="Zhu J.-K."/>
            <person name="Zhang H."/>
        </authorList>
    </citation>
    <scope>NUCLEOTIDE SEQUENCE [LARGE SCALE GENOMIC DNA]</scope>
</reference>
<dbReference type="InterPro" id="IPR025756">
    <property type="entry name" value="Myb_CC_LHEQLE"/>
</dbReference>
<gene>
    <name evidence="3" type="ORF">C2845_PM01G20740</name>
</gene>
<dbReference type="InterPro" id="IPR046955">
    <property type="entry name" value="PHR1-like"/>
</dbReference>
<evidence type="ECO:0000256" key="1">
    <source>
        <dbReference type="SAM" id="MobiDB-lite"/>
    </source>
</evidence>
<sequence length="231" mass="25327">MTELFEAAWMPHVWLPRVMQLACKARVGGPYPRFFFLVRSFASQTAAAAAFYCAQPHDLRCKPPPPLPGQAGEGSNEYDEDAAAEWEHGADAEGGAEKAAVADRGCQFRDTRSSRAYGFHACLAWQVQRHLQLRIEAQGRYLQSVLRRAEEVLADHSLGSPAARAEFSELASAVESGCLSCSSLPSPSPPRHRSANSCVTSSSKAERQAGAGSKRPCTYGTREREERRTRE</sequence>
<evidence type="ECO:0000313" key="4">
    <source>
        <dbReference type="Proteomes" id="UP000275267"/>
    </source>
</evidence>
<evidence type="ECO:0000259" key="2">
    <source>
        <dbReference type="Pfam" id="PF14379"/>
    </source>
</evidence>
<dbReference type="EMBL" id="PQIB02000001">
    <property type="protein sequence ID" value="RLN40652.1"/>
    <property type="molecule type" value="Genomic_DNA"/>
</dbReference>
<protein>
    <submittedName>
        <fullName evidence="3">Myb family transcription factor APL-like</fullName>
    </submittedName>
</protein>
<feature type="region of interest" description="Disordered" evidence="1">
    <location>
        <begin position="63"/>
        <end position="83"/>
    </location>
</feature>
<dbReference type="AlphaFoldDB" id="A0A3L6TK24"/>
<keyword evidence="4" id="KW-1185">Reference proteome</keyword>